<sequence>MTKIPTINTASMSLEGCQTSAAVAAVLAGNMEMGQAITVGGEEGSTSPPRDFLLTRNSDGGTVITELKPQDAHGNVLTTPGRIVQGVTVETQDSLVSYVNDFKDHGSRLFASISASTITAVLDYHQGATSALETGGDDAHGVDAGKADFGQHVVTLKLPYSEEWDRWTKADGQLYDQQTFARMLHENRLEIIEPDAATIIEAVRDLRAARNVSFTPDVSLMHNTESFVLSDVTDVSRRTGELSIPSAFVLRVPVYFGGEVIQIEAQLRTDTAEGKLKLGFKLMRRENIRQQVFQRVVSAVAESTGLPSVYGARAGRNTIAE</sequence>
<dbReference type="InterPro" id="IPR019276">
    <property type="entry name" value="DUF2303"/>
</dbReference>
<dbReference type="EMBL" id="MH884648">
    <property type="protein sequence ID" value="AYD87687.1"/>
    <property type="molecule type" value="Genomic_DNA"/>
</dbReference>
<keyword evidence="2" id="KW-1185">Reference proteome</keyword>
<organism evidence="1 2">
    <name type="scientific">Caulobacter phage Kronos</name>
    <dbReference type="NCBI Taxonomy" id="2340873"/>
    <lineage>
        <taxon>Viruses</taxon>
        <taxon>Duplodnaviria</taxon>
        <taxon>Heunggongvirae</taxon>
        <taxon>Uroviricota</taxon>
        <taxon>Caudoviricetes</taxon>
        <taxon>Caudoviricetes incertae sedis</taxon>
        <taxon>Kronosvirus</taxon>
        <taxon>Kronosvirus pelion</taxon>
    </lineage>
</organism>
<evidence type="ECO:0008006" key="3">
    <source>
        <dbReference type="Google" id="ProtNLM"/>
    </source>
</evidence>
<evidence type="ECO:0000313" key="1">
    <source>
        <dbReference type="EMBL" id="AYD87687.1"/>
    </source>
</evidence>
<reference evidence="1 2" key="1">
    <citation type="submission" date="2018-08" db="EMBL/GenBank/DDBJ databases">
        <title>The isolation and characterization of a novel rhizosphere caulophage that is similar to lambdoid phages.</title>
        <authorList>
            <person name="Berrios L."/>
            <person name="Ely B."/>
        </authorList>
    </citation>
    <scope>NUCLEOTIDE SEQUENCE [LARGE SCALE GENOMIC DNA]</scope>
</reference>
<name>A0A386KT76_9CAUD</name>
<accession>A0A386KT76</accession>
<proteinExistence type="predicted"/>
<dbReference type="Proteomes" id="UP000269323">
    <property type="component" value="Segment"/>
</dbReference>
<evidence type="ECO:0000313" key="2">
    <source>
        <dbReference type="Proteomes" id="UP000269323"/>
    </source>
</evidence>
<protein>
    <recommendedName>
        <fullName evidence="3">DUF2303 family protein</fullName>
    </recommendedName>
</protein>
<dbReference type="Pfam" id="PF10065">
    <property type="entry name" value="DUF2303"/>
    <property type="match status" value="1"/>
</dbReference>